<sequence>MALRLSIKAMASTTLTPEAILTQLFHSLSLPVPPPPFTLTPLSKPLPLPSSYNLPLLITTTTLLSSLTPALLLAHRNSLSSPPQVTLDPLHAAALYSSERLYTLDGNPSVTDRILIGGLHPTGGNGHVRIHDGFPNHRSGALKLLGLPETATREDVTSACLTYPSSLALETAAHKAGLPIYALRSPAEWASHPQSSHTSSNPIILTALPSSPTTTPPPLPPADRCLSGIRILDLSRVVAAPSAGKHLASHGADILWITSPNLPDLPVLDVEFSRGKRSVSLDLTDARDKATLFDLVRSCDVFLQSYRPGSLAAKGFSPEELVRINPNIIYATLSAFGPDGPWAENRGFDSLVQTCTGMNYSEAEASGTGQPALPLPCQALDHGAGHLLASGICAALYHRATKGGAYKVEVSLAATQKFLESMGRIPGVEGFKVEKAEGQTSFPDEIFEERELQDGLGRMRYVKAAGSIEGAEVGWERMPGRRGRDKPEWLPRPGGEA</sequence>
<dbReference type="SUPFAM" id="SSF89796">
    <property type="entry name" value="CoA-transferase family III (CaiB/BaiF)"/>
    <property type="match status" value="2"/>
</dbReference>
<proteinExistence type="inferred from homology"/>
<comment type="caution">
    <text evidence="3">The sequence shown here is derived from an EMBL/GenBank/DDBJ whole genome shotgun (WGS) entry which is preliminary data.</text>
</comment>
<evidence type="ECO:0000256" key="2">
    <source>
        <dbReference type="SAM" id="MobiDB-lite"/>
    </source>
</evidence>
<evidence type="ECO:0008006" key="5">
    <source>
        <dbReference type="Google" id="ProtNLM"/>
    </source>
</evidence>
<dbReference type="InterPro" id="IPR023606">
    <property type="entry name" value="CoA-Trfase_III_dom_1_sf"/>
</dbReference>
<dbReference type="Pfam" id="PF02515">
    <property type="entry name" value="CoA_transf_3"/>
    <property type="match status" value="1"/>
</dbReference>
<evidence type="ECO:0000313" key="3">
    <source>
        <dbReference type="EMBL" id="KAK0382996.1"/>
    </source>
</evidence>
<organism evidence="3 4">
    <name type="scientific">Sarocladium strictum</name>
    <name type="common">Black bundle disease fungus</name>
    <name type="synonym">Acremonium strictum</name>
    <dbReference type="NCBI Taxonomy" id="5046"/>
    <lineage>
        <taxon>Eukaryota</taxon>
        <taxon>Fungi</taxon>
        <taxon>Dikarya</taxon>
        <taxon>Ascomycota</taxon>
        <taxon>Pezizomycotina</taxon>
        <taxon>Sordariomycetes</taxon>
        <taxon>Hypocreomycetidae</taxon>
        <taxon>Hypocreales</taxon>
        <taxon>Sarocladiaceae</taxon>
        <taxon>Sarocladium</taxon>
    </lineage>
</organism>
<dbReference type="InterPro" id="IPR003673">
    <property type="entry name" value="CoA-Trfase_fam_III"/>
</dbReference>
<dbReference type="Gene3D" id="3.40.50.10540">
    <property type="entry name" value="Crotonobetainyl-coa:carnitine coa-transferase, domain 1"/>
    <property type="match status" value="1"/>
</dbReference>
<dbReference type="InterPro" id="IPR050509">
    <property type="entry name" value="CoA-transferase_III"/>
</dbReference>
<accession>A0AA39L3F4</accession>
<dbReference type="PANTHER" id="PTHR48228:SF4">
    <property type="entry name" value="BLR3030 PROTEIN"/>
    <property type="match status" value="1"/>
</dbReference>
<evidence type="ECO:0000313" key="4">
    <source>
        <dbReference type="Proteomes" id="UP001175261"/>
    </source>
</evidence>
<comment type="similarity">
    <text evidence="1">Belongs to the CoA-transferase III family.</text>
</comment>
<reference evidence="3" key="1">
    <citation type="submission" date="2022-10" db="EMBL/GenBank/DDBJ databases">
        <title>Determination and structural analysis of whole genome sequence of Sarocladium strictum F4-1.</title>
        <authorList>
            <person name="Hu L."/>
            <person name="Jiang Y."/>
        </authorList>
    </citation>
    <scope>NUCLEOTIDE SEQUENCE</scope>
    <source>
        <strain evidence="3">F4-1</strain>
    </source>
</reference>
<dbReference type="PANTHER" id="PTHR48228">
    <property type="entry name" value="SUCCINYL-COA--D-CITRAMALATE COA-TRANSFERASE"/>
    <property type="match status" value="1"/>
</dbReference>
<feature type="region of interest" description="Disordered" evidence="2">
    <location>
        <begin position="476"/>
        <end position="497"/>
    </location>
</feature>
<dbReference type="AlphaFoldDB" id="A0AA39L3F4"/>
<dbReference type="EMBL" id="JAPDFR010000009">
    <property type="protein sequence ID" value="KAK0382996.1"/>
    <property type="molecule type" value="Genomic_DNA"/>
</dbReference>
<dbReference type="Proteomes" id="UP001175261">
    <property type="component" value="Unassembled WGS sequence"/>
</dbReference>
<dbReference type="GO" id="GO:0003824">
    <property type="term" value="F:catalytic activity"/>
    <property type="evidence" value="ECO:0007669"/>
    <property type="project" value="InterPro"/>
</dbReference>
<name>A0AA39L3F4_SARSR</name>
<protein>
    <recommendedName>
        <fullName evidence="5">CoA-transferase family III</fullName>
    </recommendedName>
</protein>
<keyword evidence="4" id="KW-1185">Reference proteome</keyword>
<evidence type="ECO:0000256" key="1">
    <source>
        <dbReference type="ARBA" id="ARBA00008383"/>
    </source>
</evidence>
<gene>
    <name evidence="3" type="ORF">NLU13_8912</name>
</gene>